<keyword evidence="1" id="KW-1133">Transmembrane helix</keyword>
<gene>
    <name evidence="3" type="ORF">WDJ61_15845</name>
</gene>
<feature type="domain" description="VanZ-like" evidence="2">
    <location>
        <begin position="13"/>
        <end position="148"/>
    </location>
</feature>
<evidence type="ECO:0000256" key="1">
    <source>
        <dbReference type="SAM" id="Phobius"/>
    </source>
</evidence>
<dbReference type="Proteomes" id="UP001387364">
    <property type="component" value="Chromosome"/>
</dbReference>
<feature type="transmembrane region" description="Helical" evidence="1">
    <location>
        <begin position="132"/>
        <end position="149"/>
    </location>
</feature>
<dbReference type="RefSeq" id="WP_338751426.1">
    <property type="nucleotide sequence ID" value="NZ_CP147404.1"/>
</dbReference>
<reference evidence="3 4" key="1">
    <citation type="submission" date="2024-02" db="EMBL/GenBank/DDBJ databases">
        <title>Seven novel Bacillus-like species.</title>
        <authorList>
            <person name="Liu G."/>
        </authorList>
    </citation>
    <scope>NUCLEOTIDE SEQUENCE [LARGE SCALE GENOMIC DNA]</scope>
    <source>
        <strain evidence="3 4">FJAT-52991</strain>
    </source>
</reference>
<name>A0ABZ2N4Q0_9BACI</name>
<dbReference type="Pfam" id="PF04892">
    <property type="entry name" value="VanZ"/>
    <property type="match status" value="1"/>
</dbReference>
<keyword evidence="4" id="KW-1185">Reference proteome</keyword>
<evidence type="ECO:0000313" key="4">
    <source>
        <dbReference type="Proteomes" id="UP001387364"/>
    </source>
</evidence>
<proteinExistence type="predicted"/>
<dbReference type="InterPro" id="IPR053150">
    <property type="entry name" value="Teicoplanin_resist-assoc"/>
</dbReference>
<dbReference type="EMBL" id="CP147404">
    <property type="protein sequence ID" value="WXB92681.1"/>
    <property type="molecule type" value="Genomic_DNA"/>
</dbReference>
<feature type="transmembrane region" description="Helical" evidence="1">
    <location>
        <begin position="70"/>
        <end position="94"/>
    </location>
</feature>
<accession>A0ABZ2N4Q0</accession>
<evidence type="ECO:0000313" key="3">
    <source>
        <dbReference type="EMBL" id="WXB92681.1"/>
    </source>
</evidence>
<dbReference type="PANTHER" id="PTHR36834">
    <property type="entry name" value="MEMBRANE PROTEIN-RELATED"/>
    <property type="match status" value="1"/>
</dbReference>
<dbReference type="PANTHER" id="PTHR36834:SF1">
    <property type="entry name" value="INTEGRAL MEMBRANE PROTEIN"/>
    <property type="match status" value="1"/>
</dbReference>
<evidence type="ECO:0000259" key="2">
    <source>
        <dbReference type="Pfam" id="PF04892"/>
    </source>
</evidence>
<keyword evidence="1" id="KW-0472">Membrane</keyword>
<sequence>MKINFKLFWKVIFYIYILLLIDFIVFKFFGDVNDVKNNIQLRHENVQIGVSNFNLIPFKTLSSYVSHLDVGVYFLNIVGNIIPFIPLGFLIPIVFPSKKSFIKTMISCLGIIICIEVIQFITYLGSMDIDDVILNQIACVIGYSLYLVSEKYLSRINGQ</sequence>
<keyword evidence="1" id="KW-0812">Transmembrane</keyword>
<protein>
    <submittedName>
        <fullName evidence="3">VanZ family protein</fullName>
    </submittedName>
</protein>
<dbReference type="InterPro" id="IPR006976">
    <property type="entry name" value="VanZ-like"/>
</dbReference>
<feature type="transmembrane region" description="Helical" evidence="1">
    <location>
        <begin position="7"/>
        <end position="29"/>
    </location>
</feature>
<feature type="transmembrane region" description="Helical" evidence="1">
    <location>
        <begin position="106"/>
        <end position="126"/>
    </location>
</feature>
<organism evidence="3 4">
    <name type="scientific">Bacillus kandeliae</name>
    <dbReference type="NCBI Taxonomy" id="3129297"/>
    <lineage>
        <taxon>Bacteria</taxon>
        <taxon>Bacillati</taxon>
        <taxon>Bacillota</taxon>
        <taxon>Bacilli</taxon>
        <taxon>Bacillales</taxon>
        <taxon>Bacillaceae</taxon>
        <taxon>Bacillus</taxon>
    </lineage>
</organism>